<sequence>MSDAAAAPAYNVDVKLTVKNDPSRSQFINMTIDTVPAGATQLRGTWRGARVFVPSQGGDFSWDGRAGQELIEAFDGPASAARVVLDLEKFIGAPGKLPGRGAGGTGIVFDPADPAFHLDITWRIT</sequence>
<dbReference type="EMBL" id="JBFASG010000009">
    <property type="protein sequence ID" value="MEV4923672.1"/>
    <property type="molecule type" value="Genomic_DNA"/>
</dbReference>
<dbReference type="RefSeq" id="WP_366087890.1">
    <property type="nucleotide sequence ID" value="NZ_JBFASG010000009.1"/>
</dbReference>
<evidence type="ECO:0000313" key="2">
    <source>
        <dbReference type="Proteomes" id="UP001552479"/>
    </source>
</evidence>
<keyword evidence="2" id="KW-1185">Reference proteome</keyword>
<accession>A0ABV3ITV1</accession>
<protein>
    <submittedName>
        <fullName evidence="1">Uncharacterized protein</fullName>
    </submittedName>
</protein>
<name>A0ABV3ITV1_9ACTN</name>
<proteinExistence type="predicted"/>
<gene>
    <name evidence="1" type="ORF">AB0L03_12590</name>
</gene>
<comment type="caution">
    <text evidence="1">The sequence shown here is derived from an EMBL/GenBank/DDBJ whole genome shotgun (WGS) entry which is preliminary data.</text>
</comment>
<reference evidence="1 2" key="1">
    <citation type="submission" date="2024-06" db="EMBL/GenBank/DDBJ databases">
        <title>The Natural Products Discovery Center: Release of the First 8490 Sequenced Strains for Exploring Actinobacteria Biosynthetic Diversity.</title>
        <authorList>
            <person name="Kalkreuter E."/>
            <person name="Kautsar S.A."/>
            <person name="Yang D."/>
            <person name="Bader C.D."/>
            <person name="Teijaro C.N."/>
            <person name="Fluegel L."/>
            <person name="Davis C.M."/>
            <person name="Simpson J.R."/>
            <person name="Lauterbach L."/>
            <person name="Steele A.D."/>
            <person name="Gui C."/>
            <person name="Meng S."/>
            <person name="Li G."/>
            <person name="Viehrig K."/>
            <person name="Ye F."/>
            <person name="Su P."/>
            <person name="Kiefer A.F."/>
            <person name="Nichols A."/>
            <person name="Cepeda A.J."/>
            <person name="Yan W."/>
            <person name="Fan B."/>
            <person name="Jiang Y."/>
            <person name="Adhikari A."/>
            <person name="Zheng C.-J."/>
            <person name="Schuster L."/>
            <person name="Cowan T.M."/>
            <person name="Smanski M.J."/>
            <person name="Chevrette M.G."/>
            <person name="De Carvalho L.P.S."/>
            <person name="Shen B."/>
        </authorList>
    </citation>
    <scope>NUCLEOTIDE SEQUENCE [LARGE SCALE GENOMIC DNA]</scope>
    <source>
        <strain evidence="1 2">NPDC053791</strain>
    </source>
</reference>
<evidence type="ECO:0000313" key="1">
    <source>
        <dbReference type="EMBL" id="MEV4923672.1"/>
    </source>
</evidence>
<organism evidence="1 2">
    <name type="scientific">Streptomyces roseoverticillatus</name>
    <dbReference type="NCBI Taxonomy" id="66429"/>
    <lineage>
        <taxon>Bacteria</taxon>
        <taxon>Bacillati</taxon>
        <taxon>Actinomycetota</taxon>
        <taxon>Actinomycetes</taxon>
        <taxon>Kitasatosporales</taxon>
        <taxon>Streptomycetaceae</taxon>
        <taxon>Streptomyces</taxon>
    </lineage>
</organism>
<dbReference type="Proteomes" id="UP001552479">
    <property type="component" value="Unassembled WGS sequence"/>
</dbReference>